<reference evidence="2 3" key="3">
    <citation type="journal article" date="2013" name="Rice">
        <title>Improvement of the Oryza sativa Nipponbare reference genome using next generation sequence and optical map data.</title>
        <authorList>
            <person name="Kawahara Y."/>
            <person name="de la Bastide M."/>
            <person name="Hamilton J.P."/>
            <person name="Kanamori H."/>
            <person name="McCombie W.R."/>
            <person name="Ouyang S."/>
            <person name="Schwartz D.C."/>
            <person name="Tanaka T."/>
            <person name="Wu J."/>
            <person name="Zhou S."/>
            <person name="Childs K.L."/>
            <person name="Davidson R.M."/>
            <person name="Lin H."/>
            <person name="Quesada-Ocampo L."/>
            <person name="Vaillancourt B."/>
            <person name="Sakai H."/>
            <person name="Lee S.S."/>
            <person name="Kim J."/>
            <person name="Numa H."/>
            <person name="Itoh T."/>
            <person name="Buell C.R."/>
            <person name="Matsumoto T."/>
        </authorList>
    </citation>
    <scope>NUCLEOTIDE SEQUENCE [LARGE SCALE GENOMIC DNA]</scope>
    <source>
        <strain evidence="3">cv. Nipponbare</strain>
    </source>
</reference>
<reference evidence="3" key="1">
    <citation type="journal article" date="2005" name="Nature">
        <title>The map-based sequence of the rice genome.</title>
        <authorList>
            <consortium name="International rice genome sequencing project (IRGSP)"/>
            <person name="Matsumoto T."/>
            <person name="Wu J."/>
            <person name="Kanamori H."/>
            <person name="Katayose Y."/>
            <person name="Fujisawa M."/>
            <person name="Namiki N."/>
            <person name="Mizuno H."/>
            <person name="Yamamoto K."/>
            <person name="Antonio B.A."/>
            <person name="Baba T."/>
            <person name="Sakata K."/>
            <person name="Nagamura Y."/>
            <person name="Aoki H."/>
            <person name="Arikawa K."/>
            <person name="Arita K."/>
            <person name="Bito T."/>
            <person name="Chiden Y."/>
            <person name="Fujitsuka N."/>
            <person name="Fukunaka R."/>
            <person name="Hamada M."/>
            <person name="Harada C."/>
            <person name="Hayashi A."/>
            <person name="Hijishita S."/>
            <person name="Honda M."/>
            <person name="Hosokawa S."/>
            <person name="Ichikawa Y."/>
            <person name="Idonuma A."/>
            <person name="Iijima M."/>
            <person name="Ikeda M."/>
            <person name="Ikeno M."/>
            <person name="Ito K."/>
            <person name="Ito S."/>
            <person name="Ito T."/>
            <person name="Ito Y."/>
            <person name="Ito Y."/>
            <person name="Iwabuchi A."/>
            <person name="Kamiya K."/>
            <person name="Karasawa W."/>
            <person name="Kurita K."/>
            <person name="Katagiri S."/>
            <person name="Kikuta A."/>
            <person name="Kobayashi H."/>
            <person name="Kobayashi N."/>
            <person name="Machita K."/>
            <person name="Maehara T."/>
            <person name="Masukawa M."/>
            <person name="Mizubayashi T."/>
            <person name="Mukai Y."/>
            <person name="Nagasaki H."/>
            <person name="Nagata Y."/>
            <person name="Naito S."/>
            <person name="Nakashima M."/>
            <person name="Nakama Y."/>
            <person name="Nakamichi Y."/>
            <person name="Nakamura M."/>
            <person name="Meguro A."/>
            <person name="Negishi M."/>
            <person name="Ohta I."/>
            <person name="Ohta T."/>
            <person name="Okamoto M."/>
            <person name="Ono N."/>
            <person name="Saji S."/>
            <person name="Sakaguchi M."/>
            <person name="Sakai K."/>
            <person name="Shibata M."/>
            <person name="Shimokawa T."/>
            <person name="Song J."/>
            <person name="Takazaki Y."/>
            <person name="Terasawa K."/>
            <person name="Tsugane M."/>
            <person name="Tsuji K."/>
            <person name="Ueda S."/>
            <person name="Waki K."/>
            <person name="Yamagata H."/>
            <person name="Yamamoto M."/>
            <person name="Yamamoto S."/>
            <person name="Yamane H."/>
            <person name="Yoshiki S."/>
            <person name="Yoshihara R."/>
            <person name="Yukawa K."/>
            <person name="Zhong H."/>
            <person name="Yano M."/>
            <person name="Yuan Q."/>
            <person name="Ouyang S."/>
            <person name="Liu J."/>
            <person name="Jones K.M."/>
            <person name="Gansberger K."/>
            <person name="Moffat K."/>
            <person name="Hill J."/>
            <person name="Bera J."/>
            <person name="Fadrosh D."/>
            <person name="Jin S."/>
            <person name="Johri S."/>
            <person name="Kim M."/>
            <person name="Overton L."/>
            <person name="Reardon M."/>
            <person name="Tsitrin T."/>
            <person name="Vuong H."/>
            <person name="Weaver B."/>
            <person name="Ciecko A."/>
            <person name="Tallon L."/>
            <person name="Jackson J."/>
            <person name="Pai G."/>
            <person name="Aken S.V."/>
            <person name="Utterback T."/>
            <person name="Reidmuller S."/>
            <person name="Feldblyum T."/>
            <person name="Hsiao J."/>
            <person name="Zismann V."/>
            <person name="Iobst S."/>
            <person name="de Vazeille A.R."/>
            <person name="Buell C.R."/>
            <person name="Ying K."/>
            <person name="Li Y."/>
            <person name="Lu T."/>
            <person name="Huang Y."/>
            <person name="Zhao Q."/>
            <person name="Feng Q."/>
            <person name="Zhang L."/>
            <person name="Zhu J."/>
            <person name="Weng Q."/>
            <person name="Mu J."/>
            <person name="Lu Y."/>
            <person name="Fan D."/>
            <person name="Liu Y."/>
            <person name="Guan J."/>
            <person name="Zhang Y."/>
            <person name="Yu S."/>
            <person name="Liu X."/>
            <person name="Zhang Y."/>
            <person name="Hong G."/>
            <person name="Han B."/>
            <person name="Choisne N."/>
            <person name="Demange N."/>
            <person name="Orjeda G."/>
            <person name="Samain S."/>
            <person name="Cattolico L."/>
            <person name="Pelletier E."/>
            <person name="Couloux A."/>
            <person name="Segurens B."/>
            <person name="Wincker P."/>
            <person name="D'Hont A."/>
            <person name="Scarpelli C."/>
            <person name="Weissenbach J."/>
            <person name="Salanoubat M."/>
            <person name="Quetier F."/>
            <person name="Yu Y."/>
            <person name="Kim H.R."/>
            <person name="Rambo T."/>
            <person name="Currie J."/>
            <person name="Collura K."/>
            <person name="Luo M."/>
            <person name="Yang T."/>
            <person name="Ammiraju J.S.S."/>
            <person name="Engler F."/>
            <person name="Soderlund C."/>
            <person name="Wing R.A."/>
            <person name="Palmer L.E."/>
            <person name="de la Bastide M."/>
            <person name="Spiegel L."/>
            <person name="Nascimento L."/>
            <person name="Zutavern T."/>
            <person name="O'Shaughnessy A."/>
            <person name="Dike S."/>
            <person name="Dedhia N."/>
            <person name="Preston R."/>
            <person name="Balija V."/>
            <person name="McCombie W.R."/>
            <person name="Chow T."/>
            <person name="Chen H."/>
            <person name="Chung M."/>
            <person name="Chen C."/>
            <person name="Shaw J."/>
            <person name="Wu H."/>
            <person name="Hsiao K."/>
            <person name="Chao Y."/>
            <person name="Chu M."/>
            <person name="Cheng C."/>
            <person name="Hour A."/>
            <person name="Lee P."/>
            <person name="Lin S."/>
            <person name="Lin Y."/>
            <person name="Liou J."/>
            <person name="Liu S."/>
            <person name="Hsing Y."/>
            <person name="Raghuvanshi S."/>
            <person name="Mohanty A."/>
            <person name="Bharti A.K."/>
            <person name="Gaur A."/>
            <person name="Gupta V."/>
            <person name="Kumar D."/>
            <person name="Ravi V."/>
            <person name="Vij S."/>
            <person name="Kapur A."/>
            <person name="Khurana P."/>
            <person name="Khurana P."/>
            <person name="Khurana J.P."/>
            <person name="Tyagi A.K."/>
            <person name="Gaikwad K."/>
            <person name="Singh A."/>
            <person name="Dalal V."/>
            <person name="Srivastava S."/>
            <person name="Dixit A."/>
            <person name="Pal A.K."/>
            <person name="Ghazi I.A."/>
            <person name="Yadav M."/>
            <person name="Pandit A."/>
            <person name="Bhargava A."/>
            <person name="Sureshbabu K."/>
            <person name="Batra K."/>
            <person name="Sharma T.R."/>
            <person name="Mohapatra T."/>
            <person name="Singh N.K."/>
            <person name="Messing J."/>
            <person name="Nelson A.B."/>
            <person name="Fuks G."/>
            <person name="Kavchok S."/>
            <person name="Keizer G."/>
            <person name="Linton E."/>
            <person name="Llaca V."/>
            <person name="Song R."/>
            <person name="Tanyolac B."/>
            <person name="Young S."/>
            <person name="Ho-Il K."/>
            <person name="Hahn J.H."/>
            <person name="Sangsakoo G."/>
            <person name="Vanavichit A."/>
            <person name="de Mattos Luiz.A.T."/>
            <person name="Zimmer P.D."/>
            <person name="Malone G."/>
            <person name="Dellagostin O."/>
            <person name="de Oliveira A.C."/>
            <person name="Bevan M."/>
            <person name="Bancroft I."/>
            <person name="Minx P."/>
            <person name="Cordum H."/>
            <person name="Wilson R."/>
            <person name="Cheng Z."/>
            <person name="Jin W."/>
            <person name="Jiang J."/>
            <person name="Leong S.A."/>
            <person name="Iwama H."/>
            <person name="Gojobori T."/>
            <person name="Itoh T."/>
            <person name="Niimura Y."/>
            <person name="Fujii Y."/>
            <person name="Habara T."/>
            <person name="Sakai H."/>
            <person name="Sato Y."/>
            <person name="Wilson G."/>
            <person name="Kumar K."/>
            <person name="McCouch S."/>
            <person name="Juretic N."/>
            <person name="Hoen D."/>
            <person name="Wright S."/>
            <person name="Bruskiewich R."/>
            <person name="Bureau T."/>
            <person name="Miyao A."/>
            <person name="Hirochika H."/>
            <person name="Nishikawa T."/>
            <person name="Kadowaki K."/>
            <person name="Sugiura M."/>
            <person name="Burr B."/>
            <person name="Sasaki T."/>
        </authorList>
    </citation>
    <scope>NUCLEOTIDE SEQUENCE [LARGE SCALE GENOMIC DNA]</scope>
    <source>
        <strain evidence="3">cv. Nipponbare</strain>
    </source>
</reference>
<evidence type="ECO:0000313" key="2">
    <source>
        <dbReference type="EMBL" id="BAS78140.1"/>
    </source>
</evidence>
<proteinExistence type="predicted"/>
<dbReference type="PaxDb" id="39947-A0A0P0VHM8"/>
<feature type="transmembrane region" description="Helical" evidence="1">
    <location>
        <begin position="52"/>
        <end position="71"/>
    </location>
</feature>
<keyword evidence="1" id="KW-0472">Membrane</keyword>
<gene>
    <name evidence="2" type="ordered locus">Os02g0284550</name>
    <name evidence="2" type="ORF">OSNPB_020284550</name>
</gene>
<keyword evidence="3" id="KW-1185">Reference proteome</keyword>
<keyword evidence="1" id="KW-0812">Transmembrane</keyword>
<protein>
    <submittedName>
        <fullName evidence="2">Os02g0284550 protein</fullName>
    </submittedName>
</protein>
<dbReference type="Gramene" id="Os02t0284550-00">
    <property type="protein sequence ID" value="Os02t0284550-00"/>
    <property type="gene ID" value="Os02g0284550"/>
</dbReference>
<organism evidence="2 3">
    <name type="scientific">Oryza sativa subsp. japonica</name>
    <name type="common">Rice</name>
    <dbReference type="NCBI Taxonomy" id="39947"/>
    <lineage>
        <taxon>Eukaryota</taxon>
        <taxon>Viridiplantae</taxon>
        <taxon>Streptophyta</taxon>
        <taxon>Embryophyta</taxon>
        <taxon>Tracheophyta</taxon>
        <taxon>Spermatophyta</taxon>
        <taxon>Magnoliopsida</taxon>
        <taxon>Liliopsida</taxon>
        <taxon>Poales</taxon>
        <taxon>Poaceae</taxon>
        <taxon>BOP clade</taxon>
        <taxon>Oryzoideae</taxon>
        <taxon>Oryzeae</taxon>
        <taxon>Oryzinae</taxon>
        <taxon>Oryza</taxon>
        <taxon>Oryza sativa</taxon>
    </lineage>
</organism>
<dbReference type="EMBL" id="AP014958">
    <property type="protein sequence ID" value="BAS78140.1"/>
    <property type="molecule type" value="Genomic_DNA"/>
</dbReference>
<reference evidence="2 3" key="2">
    <citation type="journal article" date="2013" name="Plant Cell Physiol.">
        <title>Rice Annotation Project Database (RAP-DB): an integrative and interactive database for rice genomics.</title>
        <authorList>
            <person name="Sakai H."/>
            <person name="Lee S.S."/>
            <person name="Tanaka T."/>
            <person name="Numa H."/>
            <person name="Kim J."/>
            <person name="Kawahara Y."/>
            <person name="Wakimoto H."/>
            <person name="Yang C.C."/>
            <person name="Iwamoto M."/>
            <person name="Abe T."/>
            <person name="Yamada Y."/>
            <person name="Muto A."/>
            <person name="Inokuchi H."/>
            <person name="Ikemura T."/>
            <person name="Matsumoto T."/>
            <person name="Sasaki T."/>
            <person name="Itoh T."/>
        </authorList>
    </citation>
    <scope>NUCLEOTIDE SEQUENCE [LARGE SCALE GENOMIC DNA]</scope>
    <source>
        <strain evidence="3">cv. Nipponbare</strain>
    </source>
</reference>
<sequence>MSSANAFSIDVSWFVMTALGIFPPITCKNVRNIHSKVSTFSSFNKAHPNRKGVAWLFIPIIGTKGMLYISVL</sequence>
<name>A0A0P0VHM8_ORYSJ</name>
<keyword evidence="1" id="KW-1133">Transmembrane helix</keyword>
<evidence type="ECO:0000313" key="3">
    <source>
        <dbReference type="Proteomes" id="UP000059680"/>
    </source>
</evidence>
<evidence type="ECO:0000256" key="1">
    <source>
        <dbReference type="SAM" id="Phobius"/>
    </source>
</evidence>
<dbReference type="Proteomes" id="UP000059680">
    <property type="component" value="Chromosome 2"/>
</dbReference>
<accession>A0A0P0VHM8</accession>
<feature type="transmembrane region" description="Helical" evidence="1">
    <location>
        <begin position="12"/>
        <end position="31"/>
    </location>
</feature>
<dbReference type="AlphaFoldDB" id="A0A0P0VHM8"/>
<dbReference type="InParanoid" id="A0A0P0VHM8"/>